<dbReference type="STRING" id="4540.A0A3L6TDM6"/>
<feature type="region of interest" description="Disordered" evidence="1">
    <location>
        <begin position="1"/>
        <end position="20"/>
    </location>
</feature>
<protein>
    <recommendedName>
        <fullName evidence="2">F-box domain-containing protein</fullName>
    </recommendedName>
</protein>
<evidence type="ECO:0000256" key="1">
    <source>
        <dbReference type="SAM" id="MobiDB-lite"/>
    </source>
</evidence>
<reference evidence="4" key="1">
    <citation type="journal article" date="2019" name="Nat. Commun.">
        <title>The genome of broomcorn millet.</title>
        <authorList>
            <person name="Zou C."/>
            <person name="Miki D."/>
            <person name="Li D."/>
            <person name="Tang Q."/>
            <person name="Xiao L."/>
            <person name="Rajput S."/>
            <person name="Deng P."/>
            <person name="Jia W."/>
            <person name="Huang R."/>
            <person name="Zhang M."/>
            <person name="Sun Y."/>
            <person name="Hu J."/>
            <person name="Fu X."/>
            <person name="Schnable P.S."/>
            <person name="Li F."/>
            <person name="Zhang H."/>
            <person name="Feng B."/>
            <person name="Zhu X."/>
            <person name="Liu R."/>
            <person name="Schnable J.C."/>
            <person name="Zhu J.-K."/>
            <person name="Zhang H."/>
        </authorList>
    </citation>
    <scope>NUCLEOTIDE SEQUENCE [LARGE SCALE GENOMIC DNA]</scope>
</reference>
<dbReference type="AlphaFoldDB" id="A0A3L6TDM6"/>
<dbReference type="SMART" id="SM00256">
    <property type="entry name" value="FBOX"/>
    <property type="match status" value="1"/>
</dbReference>
<evidence type="ECO:0000313" key="3">
    <source>
        <dbReference type="EMBL" id="RLN36369.1"/>
    </source>
</evidence>
<dbReference type="InterPro" id="IPR001810">
    <property type="entry name" value="F-box_dom"/>
</dbReference>
<comment type="caution">
    <text evidence="3">The sequence shown here is derived from an EMBL/GenBank/DDBJ whole genome shotgun (WGS) entry which is preliminary data.</text>
</comment>
<accession>A0A3L6TDM6</accession>
<evidence type="ECO:0000313" key="4">
    <source>
        <dbReference type="Proteomes" id="UP000275267"/>
    </source>
</evidence>
<dbReference type="Gene3D" id="1.20.1280.50">
    <property type="match status" value="1"/>
</dbReference>
<dbReference type="InterPro" id="IPR036047">
    <property type="entry name" value="F-box-like_dom_sf"/>
</dbReference>
<proteinExistence type="predicted"/>
<evidence type="ECO:0000259" key="2">
    <source>
        <dbReference type="SMART" id="SM00256"/>
    </source>
</evidence>
<sequence length="73" mass="7850">MSSADPSAVPAPERRPETAAVDGVMPSELLIEILLLLPPKDVCRVRAVCPSWRALTYDSSRPTPPAARARSLP</sequence>
<dbReference type="Pfam" id="PF12937">
    <property type="entry name" value="F-box-like"/>
    <property type="match status" value="1"/>
</dbReference>
<dbReference type="Proteomes" id="UP000275267">
    <property type="component" value="Unassembled WGS sequence"/>
</dbReference>
<organism evidence="3 4">
    <name type="scientific">Panicum miliaceum</name>
    <name type="common">Proso millet</name>
    <name type="synonym">Broomcorn millet</name>
    <dbReference type="NCBI Taxonomy" id="4540"/>
    <lineage>
        <taxon>Eukaryota</taxon>
        <taxon>Viridiplantae</taxon>
        <taxon>Streptophyta</taxon>
        <taxon>Embryophyta</taxon>
        <taxon>Tracheophyta</taxon>
        <taxon>Spermatophyta</taxon>
        <taxon>Magnoliopsida</taxon>
        <taxon>Liliopsida</taxon>
        <taxon>Poales</taxon>
        <taxon>Poaceae</taxon>
        <taxon>PACMAD clade</taxon>
        <taxon>Panicoideae</taxon>
        <taxon>Panicodae</taxon>
        <taxon>Paniceae</taxon>
        <taxon>Panicinae</taxon>
        <taxon>Panicum</taxon>
        <taxon>Panicum sect. Panicum</taxon>
    </lineage>
</organism>
<gene>
    <name evidence="3" type="ORF">C2845_PM03G22670</name>
</gene>
<dbReference type="SUPFAM" id="SSF81383">
    <property type="entry name" value="F-box domain"/>
    <property type="match status" value="1"/>
</dbReference>
<dbReference type="EMBL" id="PQIB02000002">
    <property type="protein sequence ID" value="RLN36369.1"/>
    <property type="molecule type" value="Genomic_DNA"/>
</dbReference>
<feature type="domain" description="F-box" evidence="2">
    <location>
        <begin position="25"/>
        <end position="66"/>
    </location>
</feature>
<name>A0A3L6TDM6_PANMI</name>
<keyword evidence="4" id="KW-1185">Reference proteome</keyword>
<dbReference type="OrthoDB" id="693926at2759"/>